<dbReference type="AlphaFoldDB" id="A0A919V5S9"/>
<gene>
    <name evidence="1" type="ORF">Ssi02_14470</name>
</gene>
<evidence type="ECO:0000313" key="2">
    <source>
        <dbReference type="Proteomes" id="UP000606172"/>
    </source>
</evidence>
<dbReference type="Proteomes" id="UP000606172">
    <property type="component" value="Unassembled WGS sequence"/>
</dbReference>
<sequence>MKRDSGAAERTAFGGFAAIRGPVGGDIPVRDVSVGAETASGDAVPVYQR</sequence>
<reference evidence="1" key="1">
    <citation type="submission" date="2021-01" db="EMBL/GenBank/DDBJ databases">
        <title>Whole genome shotgun sequence of Sinosporangium siamense NBRC 109515.</title>
        <authorList>
            <person name="Komaki H."/>
            <person name="Tamura T."/>
        </authorList>
    </citation>
    <scope>NUCLEOTIDE SEQUENCE</scope>
    <source>
        <strain evidence="1">NBRC 109515</strain>
    </source>
</reference>
<comment type="caution">
    <text evidence="1">The sequence shown here is derived from an EMBL/GenBank/DDBJ whole genome shotgun (WGS) entry which is preliminary data.</text>
</comment>
<accession>A0A919V5S9</accession>
<proteinExistence type="predicted"/>
<organism evidence="1 2">
    <name type="scientific">Sinosporangium siamense</name>
    <dbReference type="NCBI Taxonomy" id="1367973"/>
    <lineage>
        <taxon>Bacteria</taxon>
        <taxon>Bacillati</taxon>
        <taxon>Actinomycetota</taxon>
        <taxon>Actinomycetes</taxon>
        <taxon>Streptosporangiales</taxon>
        <taxon>Streptosporangiaceae</taxon>
        <taxon>Sinosporangium</taxon>
    </lineage>
</organism>
<evidence type="ECO:0000313" key="1">
    <source>
        <dbReference type="EMBL" id="GII91216.1"/>
    </source>
</evidence>
<name>A0A919V5S9_9ACTN</name>
<keyword evidence="2" id="KW-1185">Reference proteome</keyword>
<dbReference type="EMBL" id="BOOW01000008">
    <property type="protein sequence ID" value="GII91216.1"/>
    <property type="molecule type" value="Genomic_DNA"/>
</dbReference>
<protein>
    <submittedName>
        <fullName evidence="1">Uncharacterized protein</fullName>
    </submittedName>
</protein>